<dbReference type="InterPro" id="IPR010982">
    <property type="entry name" value="Lambda_DNA-bd_dom_sf"/>
</dbReference>
<reference evidence="2" key="2">
    <citation type="submission" date="2020-09" db="EMBL/GenBank/DDBJ databases">
        <authorList>
            <person name="Sun Q."/>
            <person name="Zhou Y."/>
        </authorList>
    </citation>
    <scope>NUCLEOTIDE SEQUENCE</scope>
    <source>
        <strain evidence="2">CGMCC 4.7312</strain>
    </source>
</reference>
<sequence>MVAVTAVVSAGPGWLSARRLIPGALVARRMACGFSRRDVAALVKLSPREVFLYEEGLRAPSPIQMERLADAVGCRPDELIDIELGRETLADLRFAVGLRLIDAAELVGRSRVVRDLGVSAETLSALECGESISGQGWDDPVVTGRLLASLAKIYGVPTRMVLDAWMRTRPTEPAPLVEAPGRGGPSRSAVAAWASLNERQRVYLGEIMRDDRMTATEMWMRRLQRLPVPRASEWRRLPLALKAAQAQTGYTRLQERLRRRGVHDPGTGGTVHALARRGLVVVTEDVIDHPVAGEVVRVLVEITRRGRAAARAGLDEPADVDHQPHLLSEWLWGVLVRVAAAEPEGLPEDRLAGRSLFFLGVGYRNAVGGPPSRGLIESVPVLAAGGTHVEEFRWRLTDLGRHHVVSFADLYRHRYPRVDCAGLEGLVV</sequence>
<feature type="domain" description="HTH cro/C1-type" evidence="1">
    <location>
        <begin position="25"/>
        <end position="79"/>
    </location>
</feature>
<evidence type="ECO:0000313" key="2">
    <source>
        <dbReference type="EMBL" id="GGM66562.1"/>
    </source>
</evidence>
<dbReference type="EMBL" id="BMNB01000052">
    <property type="protein sequence ID" value="GGM66562.1"/>
    <property type="molecule type" value="Genomic_DNA"/>
</dbReference>
<accession>A0A917U8S8</accession>
<name>A0A917U8S8_9ACTN</name>
<dbReference type="CDD" id="cd00093">
    <property type="entry name" value="HTH_XRE"/>
    <property type="match status" value="1"/>
</dbReference>
<dbReference type="AlphaFoldDB" id="A0A917U8S8"/>
<dbReference type="InterPro" id="IPR001387">
    <property type="entry name" value="Cro/C1-type_HTH"/>
</dbReference>
<evidence type="ECO:0000259" key="1">
    <source>
        <dbReference type="PROSITE" id="PS50943"/>
    </source>
</evidence>
<dbReference type="SUPFAM" id="SSF47413">
    <property type="entry name" value="lambda repressor-like DNA-binding domains"/>
    <property type="match status" value="1"/>
</dbReference>
<protein>
    <recommendedName>
        <fullName evidence="1">HTH cro/C1-type domain-containing protein</fullName>
    </recommendedName>
</protein>
<proteinExistence type="predicted"/>
<keyword evidence="3" id="KW-1185">Reference proteome</keyword>
<organism evidence="2 3">
    <name type="scientific">Micromonospora sonchi</name>
    <dbReference type="NCBI Taxonomy" id="1763543"/>
    <lineage>
        <taxon>Bacteria</taxon>
        <taxon>Bacillati</taxon>
        <taxon>Actinomycetota</taxon>
        <taxon>Actinomycetes</taxon>
        <taxon>Micromonosporales</taxon>
        <taxon>Micromonosporaceae</taxon>
        <taxon>Micromonospora</taxon>
    </lineage>
</organism>
<reference evidence="2" key="1">
    <citation type="journal article" date="2014" name="Int. J. Syst. Evol. Microbiol.">
        <title>Complete genome sequence of Corynebacterium casei LMG S-19264T (=DSM 44701T), isolated from a smear-ripened cheese.</title>
        <authorList>
            <consortium name="US DOE Joint Genome Institute (JGI-PGF)"/>
            <person name="Walter F."/>
            <person name="Albersmeier A."/>
            <person name="Kalinowski J."/>
            <person name="Ruckert C."/>
        </authorList>
    </citation>
    <scope>NUCLEOTIDE SEQUENCE</scope>
    <source>
        <strain evidence="2">CGMCC 4.7312</strain>
    </source>
</reference>
<gene>
    <name evidence="2" type="ORF">GCM10011608_59820</name>
</gene>
<dbReference type="Proteomes" id="UP000608890">
    <property type="component" value="Unassembled WGS sequence"/>
</dbReference>
<evidence type="ECO:0000313" key="3">
    <source>
        <dbReference type="Proteomes" id="UP000608890"/>
    </source>
</evidence>
<comment type="caution">
    <text evidence="2">The sequence shown here is derived from an EMBL/GenBank/DDBJ whole genome shotgun (WGS) entry which is preliminary data.</text>
</comment>
<dbReference type="GO" id="GO:0003677">
    <property type="term" value="F:DNA binding"/>
    <property type="evidence" value="ECO:0007669"/>
    <property type="project" value="InterPro"/>
</dbReference>
<dbReference type="SMART" id="SM00530">
    <property type="entry name" value="HTH_XRE"/>
    <property type="match status" value="2"/>
</dbReference>
<dbReference type="PROSITE" id="PS50943">
    <property type="entry name" value="HTH_CROC1"/>
    <property type="match status" value="1"/>
</dbReference>
<dbReference type="Pfam" id="PF01381">
    <property type="entry name" value="HTH_3"/>
    <property type="match status" value="1"/>
</dbReference>
<dbReference type="Gene3D" id="1.10.260.40">
    <property type="entry name" value="lambda repressor-like DNA-binding domains"/>
    <property type="match status" value="1"/>
</dbReference>